<evidence type="ECO:0000313" key="2">
    <source>
        <dbReference type="Proteomes" id="UP001596244"/>
    </source>
</evidence>
<name>A0ABW1QBX6_9CORY</name>
<accession>A0ABW1QBX6</accession>
<proteinExistence type="predicted"/>
<dbReference type="EMBL" id="JBHSQE010000003">
    <property type="protein sequence ID" value="MFC6146337.1"/>
    <property type="molecule type" value="Genomic_DNA"/>
</dbReference>
<protein>
    <submittedName>
        <fullName evidence="1">DUF2218 domain-containing protein</fullName>
    </submittedName>
</protein>
<organism evidence="1 2">
    <name type="scientific">Corynebacterium nasicanis</name>
    <dbReference type="NCBI Taxonomy" id="1448267"/>
    <lineage>
        <taxon>Bacteria</taxon>
        <taxon>Bacillati</taxon>
        <taxon>Actinomycetota</taxon>
        <taxon>Actinomycetes</taxon>
        <taxon>Mycobacteriales</taxon>
        <taxon>Corynebacteriaceae</taxon>
        <taxon>Corynebacterium</taxon>
    </lineage>
</organism>
<sequence>MTTSSTARVRCERPQRLATSLMSRFAAVAVTEWIAAEGRGHISWSSGAEVDMIAGDGVLLLHLECAAADVAQWEEAVARGFGDLGAEVEWKRAGVARG</sequence>
<dbReference type="Gene3D" id="3.30.310.50">
    <property type="entry name" value="Alpha-D-phosphohexomutase, C-terminal domain"/>
    <property type="match status" value="1"/>
</dbReference>
<dbReference type="RefSeq" id="WP_377000817.1">
    <property type="nucleotide sequence ID" value="NZ_JBHSQE010000003.1"/>
</dbReference>
<dbReference type="Pfam" id="PF09981">
    <property type="entry name" value="DUF2218"/>
    <property type="match status" value="1"/>
</dbReference>
<gene>
    <name evidence="1" type="ORF">ACFPUZ_05905</name>
</gene>
<reference evidence="2" key="1">
    <citation type="journal article" date="2019" name="Int. J. Syst. Evol. Microbiol.">
        <title>The Global Catalogue of Microorganisms (GCM) 10K type strain sequencing project: providing services to taxonomists for standard genome sequencing and annotation.</title>
        <authorList>
            <consortium name="The Broad Institute Genomics Platform"/>
            <consortium name="The Broad Institute Genome Sequencing Center for Infectious Disease"/>
            <person name="Wu L."/>
            <person name="Ma J."/>
        </authorList>
    </citation>
    <scope>NUCLEOTIDE SEQUENCE [LARGE SCALE GENOMIC DNA]</scope>
    <source>
        <strain evidence="2">CCUG 51943</strain>
    </source>
</reference>
<dbReference type="InterPro" id="IPR014543">
    <property type="entry name" value="UCP028291"/>
</dbReference>
<dbReference type="Proteomes" id="UP001596244">
    <property type="component" value="Unassembled WGS sequence"/>
</dbReference>
<keyword evidence="2" id="KW-1185">Reference proteome</keyword>
<evidence type="ECO:0000313" key="1">
    <source>
        <dbReference type="EMBL" id="MFC6146337.1"/>
    </source>
</evidence>
<comment type="caution">
    <text evidence="1">The sequence shown here is derived from an EMBL/GenBank/DDBJ whole genome shotgun (WGS) entry which is preliminary data.</text>
</comment>